<comment type="caution">
    <text evidence="1">The sequence shown here is derived from an EMBL/GenBank/DDBJ whole genome shotgun (WGS) entry which is preliminary data.</text>
</comment>
<dbReference type="EMBL" id="RFKV01000094">
    <property type="protein sequence ID" value="RMD76817.1"/>
    <property type="molecule type" value="Genomic_DNA"/>
</dbReference>
<dbReference type="AlphaFoldDB" id="A0A3M0YZR3"/>
<name>A0A3M0YZR3_9BACT</name>
<organism evidence="1 2">
    <name type="scientific">Candidatus Dojkabacteria bacterium</name>
    <dbReference type="NCBI Taxonomy" id="2099670"/>
    <lineage>
        <taxon>Bacteria</taxon>
        <taxon>Candidatus Dojkabacteria</taxon>
    </lineage>
</organism>
<protein>
    <submittedName>
        <fullName evidence="1">Uncharacterized protein</fullName>
    </submittedName>
</protein>
<accession>A0A3M0YZR3</accession>
<sequence length="244" mass="28303">MTSTIRRFVFPTGFKSKKKFFIFDIDDEYLVYDVTGESPILLLKATLETSTVNVVNLIFDLIENETLKTGSEVYVYRYDDSFLHPALKKSLFNNLRIKITELGNREVFNNQNNVQCLCTLEKSRFLTIPFLDLSSEKSVLIVSPSSLTIYSGIYDEDQNYGFLAANELVVLKCLKMLNNFMNKRYLLNKKGSFAEVKISNFYKAKLDQKKISKVFSIPIIFSELNSDYYINRIYDIKKRGEHTT</sequence>
<dbReference type="Proteomes" id="UP000269410">
    <property type="component" value="Unassembled WGS sequence"/>
</dbReference>
<gene>
    <name evidence="1" type="ORF">D6810_02905</name>
</gene>
<evidence type="ECO:0000313" key="2">
    <source>
        <dbReference type="Proteomes" id="UP000269410"/>
    </source>
</evidence>
<proteinExistence type="predicted"/>
<reference evidence="1 2" key="1">
    <citation type="submission" date="2018-10" db="EMBL/GenBank/DDBJ databases">
        <title>Thermophilic Lithotrophy and Phototrophy in an Intertidal, Iron-rich, Geothermal Spring.</title>
        <authorList>
            <person name="Ward L.M."/>
            <person name="Idei A."/>
            <person name="Nakagawa M."/>
            <person name="Ueno Y."/>
            <person name="Fischer W."/>
            <person name="Mcglynn S.E."/>
        </authorList>
    </citation>
    <scope>NUCLEOTIDE SEQUENCE [LARGE SCALE GENOMIC DNA]</scope>
    <source>
        <strain evidence="1">J137</strain>
    </source>
</reference>
<evidence type="ECO:0000313" key="1">
    <source>
        <dbReference type="EMBL" id="RMD76817.1"/>
    </source>
</evidence>